<feature type="compositionally biased region" description="Polar residues" evidence="1">
    <location>
        <begin position="865"/>
        <end position="876"/>
    </location>
</feature>
<feature type="compositionally biased region" description="Low complexity" evidence="1">
    <location>
        <begin position="818"/>
        <end position="829"/>
    </location>
</feature>
<dbReference type="EMBL" id="JAODAN010000004">
    <property type="protein sequence ID" value="KAK1925008.1"/>
    <property type="molecule type" value="Genomic_DNA"/>
</dbReference>
<name>A0AAD9FRT6_PAPLA</name>
<keyword evidence="3" id="KW-1185">Reference proteome</keyword>
<feature type="compositionally biased region" description="Polar residues" evidence="1">
    <location>
        <begin position="687"/>
        <end position="699"/>
    </location>
</feature>
<feature type="compositionally biased region" description="Low complexity" evidence="1">
    <location>
        <begin position="721"/>
        <end position="738"/>
    </location>
</feature>
<evidence type="ECO:0000313" key="3">
    <source>
        <dbReference type="Proteomes" id="UP001182556"/>
    </source>
</evidence>
<feature type="compositionally biased region" description="Polar residues" evidence="1">
    <location>
        <begin position="1085"/>
        <end position="1095"/>
    </location>
</feature>
<dbReference type="AlphaFoldDB" id="A0AAD9FRT6"/>
<evidence type="ECO:0000313" key="2">
    <source>
        <dbReference type="EMBL" id="KAK1925008.1"/>
    </source>
</evidence>
<feature type="region of interest" description="Disordered" evidence="1">
    <location>
        <begin position="135"/>
        <end position="155"/>
    </location>
</feature>
<feature type="compositionally biased region" description="Basic and acidic residues" evidence="1">
    <location>
        <begin position="796"/>
        <end position="807"/>
    </location>
</feature>
<feature type="compositionally biased region" description="Low complexity" evidence="1">
    <location>
        <begin position="466"/>
        <end position="485"/>
    </location>
</feature>
<feature type="compositionally biased region" description="Basic and acidic residues" evidence="1">
    <location>
        <begin position="577"/>
        <end position="611"/>
    </location>
</feature>
<feature type="compositionally biased region" description="Low complexity" evidence="1">
    <location>
        <begin position="891"/>
        <end position="904"/>
    </location>
</feature>
<feature type="compositionally biased region" description="Polar residues" evidence="1">
    <location>
        <begin position="844"/>
        <end position="857"/>
    </location>
</feature>
<organism evidence="2 3">
    <name type="scientific">Papiliotrema laurentii</name>
    <name type="common">Cryptococcus laurentii</name>
    <dbReference type="NCBI Taxonomy" id="5418"/>
    <lineage>
        <taxon>Eukaryota</taxon>
        <taxon>Fungi</taxon>
        <taxon>Dikarya</taxon>
        <taxon>Basidiomycota</taxon>
        <taxon>Agaricomycotina</taxon>
        <taxon>Tremellomycetes</taxon>
        <taxon>Tremellales</taxon>
        <taxon>Rhynchogastremaceae</taxon>
        <taxon>Papiliotrema</taxon>
    </lineage>
</organism>
<sequence length="1108" mass="117860">MSLLEADHWIFSTDGDSDFSAVFTVATKEGPFQAMSAPTPVAFLGVVSAEATISQLRQTKIQPSVIHLINLLLDEIISSLISTAQSINPTDIRINAVPHVFSAGNNRPESTGIKSLARECTAEAELEVRSWHEINPSAKRGFPPGTKGRGMSPSMEQANAPFPVDRAVDLMRLRVSELSASSFKGYSPGVDNFEAIDEKVVAAWKAAGGDGSPNTIEPASAWVHAFVERVCEKLLAQLNRVVERDSSIAICSPHDLYTALAEDERFWGWFARMNVKSSLDEAMKAASKPLKLRNDLGSGRQTPPNSQARSTPNRNEYLDSRSKGSSSPVSSPARGSSEASRLASLASVTRKGSSMTKRFGSGHDRKDSVLSVSSRGAKSDADEVGRSRSPQDDEDEFDALVRSGETMKVSLTPSRLKTFEAPVNGKKGLPNSPSMNQYERRPINAFNVMDPVPPIPRKDHGSPLVSPNSSPSRPANGSRSRSGSSQRLVARAATTIEERADEEGDSLPSKHSKKESLKELLDSNAADYATKPSGRRTVPAVILASPPPPPARPEPVEASLSAYAALTRKPSTNSTDRMSDSIAARHVDRKTERDDRQGPRHKPRTEARELADFLNSVPPPFPPESRGSIEPPPTSAKSVKGFRGLMSKVTGTGSKKKEEEARIARENAAWEIPTAPRATTRHKKSMASVSTTGTASPTTFRMEGQDVPELPAKLRKRPDAGAHGAGSSSAPSEKSALSRQASSTAIHHDSQTPGPFDISSNTTQAKPPLGVFSAVDGASKTAPNVPIPMPQLKSVPAREERDHEHRGVQNVDLVREVPTAAPTPRQATASLDTAVKPQLETIGASDSTLNTPSNASPVQRPGGNASRSVSDANSFKTAPEGDGGVEDDIVPTQSPSSPSQTGSSAALGKKDSTERAQQISSPPSSPSIALERLVLARSLLRHATTADECRMLLDAYLTQIGVPRHADNDGLADLTGEAKVMAWLLDGLPGPTFQWPYSPLPSASTGESGRAEGISDVVEASQSGSIQEEQDEGGSDQATPKLEATQGGELDKIDRLVTARGGNEEEELVSETDSSASVLHDDDGSSVSVATSGTRSAVRLSTLGPVIR</sequence>
<reference evidence="2" key="1">
    <citation type="submission" date="2023-02" db="EMBL/GenBank/DDBJ databases">
        <title>Identification and recombinant expression of a fungal hydrolase from Papiliotrema laurentii that hydrolyzes apple cutin and clears colloidal polyester polyurethane.</title>
        <authorList>
            <consortium name="DOE Joint Genome Institute"/>
            <person name="Roman V.A."/>
            <person name="Bojanowski C."/>
            <person name="Crable B.R."/>
            <person name="Wagner D.N."/>
            <person name="Hung C.S."/>
            <person name="Nadeau L.J."/>
            <person name="Schratz L."/>
            <person name="Haridas S."/>
            <person name="Pangilinan J."/>
            <person name="Lipzen A."/>
            <person name="Na H."/>
            <person name="Yan M."/>
            <person name="Ng V."/>
            <person name="Grigoriev I.V."/>
            <person name="Spatafora J.W."/>
            <person name="Barlow D."/>
            <person name="Biffinger J."/>
            <person name="Kelley-Loughnane N."/>
            <person name="Varaljay V.A."/>
            <person name="Crookes-Goodson W.J."/>
        </authorList>
    </citation>
    <scope>NUCLEOTIDE SEQUENCE</scope>
    <source>
        <strain evidence="2">5307AH</strain>
    </source>
</reference>
<gene>
    <name evidence="2" type="ORF">DB88DRAFT_472318</name>
</gene>
<feature type="region of interest" description="Disordered" evidence="1">
    <location>
        <begin position="1018"/>
        <end position="1095"/>
    </location>
</feature>
<feature type="compositionally biased region" description="Basic and acidic residues" evidence="1">
    <location>
        <begin position="655"/>
        <end position="665"/>
    </location>
</feature>
<dbReference type="Proteomes" id="UP001182556">
    <property type="component" value="Unassembled WGS sequence"/>
</dbReference>
<evidence type="ECO:0000256" key="1">
    <source>
        <dbReference type="SAM" id="MobiDB-lite"/>
    </source>
</evidence>
<proteinExistence type="predicted"/>
<comment type="caution">
    <text evidence="2">The sequence shown here is derived from an EMBL/GenBank/DDBJ whole genome shotgun (WGS) entry which is preliminary data.</text>
</comment>
<accession>A0AAD9FRT6</accession>
<feature type="compositionally biased region" description="Polar residues" evidence="1">
    <location>
        <begin position="299"/>
        <end position="314"/>
    </location>
</feature>
<feature type="region of interest" description="Disordered" evidence="1">
    <location>
        <begin position="291"/>
        <end position="926"/>
    </location>
</feature>
<feature type="compositionally biased region" description="Basic and acidic residues" evidence="1">
    <location>
        <begin position="377"/>
        <end position="391"/>
    </location>
</feature>
<feature type="compositionally biased region" description="Low complexity" evidence="1">
    <location>
        <begin position="323"/>
        <end position="347"/>
    </location>
</feature>
<protein>
    <submittedName>
        <fullName evidence="2">Uncharacterized protein</fullName>
    </submittedName>
</protein>